<evidence type="ECO:0000256" key="1">
    <source>
        <dbReference type="PROSITE-ProRule" id="PRU00169"/>
    </source>
</evidence>
<dbReference type="InterPro" id="IPR011006">
    <property type="entry name" value="CheY-like_superfamily"/>
</dbReference>
<dbReference type="InterPro" id="IPR001054">
    <property type="entry name" value="A/G_cyclase"/>
</dbReference>
<keyword evidence="1" id="KW-0597">Phosphoprotein</keyword>
<dbReference type="GO" id="GO:0004016">
    <property type="term" value="F:adenylate cyclase activity"/>
    <property type="evidence" value="ECO:0007669"/>
    <property type="project" value="UniProtKB-ARBA"/>
</dbReference>
<accession>A0A4Q1CAM9</accession>
<dbReference type="InterPro" id="IPR001789">
    <property type="entry name" value="Sig_transdc_resp-reg_receiver"/>
</dbReference>
<feature type="domain" description="Response regulatory" evidence="2">
    <location>
        <begin position="2"/>
        <end position="119"/>
    </location>
</feature>
<keyword evidence="5" id="KW-1185">Reference proteome</keyword>
<dbReference type="CDD" id="cd07302">
    <property type="entry name" value="CHD"/>
    <property type="match status" value="1"/>
</dbReference>
<dbReference type="GO" id="GO:0000160">
    <property type="term" value="P:phosphorelay signal transduction system"/>
    <property type="evidence" value="ECO:0007669"/>
    <property type="project" value="InterPro"/>
</dbReference>
<dbReference type="PROSITE" id="PS50125">
    <property type="entry name" value="GUANYLATE_CYCLASE_2"/>
    <property type="match status" value="1"/>
</dbReference>
<evidence type="ECO:0000259" key="2">
    <source>
        <dbReference type="PROSITE" id="PS50110"/>
    </source>
</evidence>
<dbReference type="AlphaFoldDB" id="A0A4Q1CAM9"/>
<dbReference type="InterPro" id="IPR050697">
    <property type="entry name" value="Adenylyl/Guanylyl_Cyclase_3/4"/>
</dbReference>
<dbReference type="GO" id="GO:0006171">
    <property type="term" value="P:cAMP biosynthetic process"/>
    <property type="evidence" value="ECO:0007669"/>
    <property type="project" value="TreeGrafter"/>
</dbReference>
<feature type="domain" description="Guanylate cyclase" evidence="3">
    <location>
        <begin position="168"/>
        <end position="298"/>
    </location>
</feature>
<protein>
    <submittedName>
        <fullName evidence="4">Response regulator</fullName>
    </submittedName>
</protein>
<dbReference type="PANTHER" id="PTHR43081:SF1">
    <property type="entry name" value="ADENYLATE CYCLASE, TERMINAL-DIFFERENTIATION SPECIFIC"/>
    <property type="match status" value="1"/>
</dbReference>
<dbReference type="SUPFAM" id="SSF55073">
    <property type="entry name" value="Nucleotide cyclase"/>
    <property type="match status" value="1"/>
</dbReference>
<dbReference type="SMART" id="SM00044">
    <property type="entry name" value="CYCc"/>
    <property type="match status" value="1"/>
</dbReference>
<sequence>MRILIVDDLPLGRQLISDVITLMGHEPIEAPDGNAGLARARQEPRPDLIVLDVNMPGMDGFEVCKTLKADPSTQGIPIIFLTSHSEPEDRIHGLNIGADDYLAKPFAIRELSARIDKRLQARQETEMLRRQQDEIRATFARFVAPQVVEILLRDPSHLKLGGDLQPVTVMFTDLEGFTSLSEETSPDLLLSVLNRYHELVSGLVQKHGGIVNKFIGDGVMALFNTPILHEDHARSAVLAALAIRDELPSLHAEFDPRFRLPIKYGISTGPAIVGNVGATHCMDFTALGDTVNLAFRLQSLAVGGQIIISETTREGLGPDILVSTLGELTVKNRSKAVAAFTVTGRT</sequence>
<evidence type="ECO:0000259" key="3">
    <source>
        <dbReference type="PROSITE" id="PS50125"/>
    </source>
</evidence>
<organism evidence="4 5">
    <name type="scientific">Oleiharenicola lentus</name>
    <dbReference type="NCBI Taxonomy" id="2508720"/>
    <lineage>
        <taxon>Bacteria</taxon>
        <taxon>Pseudomonadati</taxon>
        <taxon>Verrucomicrobiota</taxon>
        <taxon>Opitutia</taxon>
        <taxon>Opitutales</taxon>
        <taxon>Opitutaceae</taxon>
        <taxon>Oleiharenicola</taxon>
    </lineage>
</organism>
<evidence type="ECO:0000313" key="5">
    <source>
        <dbReference type="Proteomes" id="UP000290218"/>
    </source>
</evidence>
<reference evidence="4 5" key="1">
    <citation type="submission" date="2019-01" db="EMBL/GenBank/DDBJ databases">
        <title>Lacunisphaera sp. strain TWA-58.</title>
        <authorList>
            <person name="Chen W.-M."/>
        </authorList>
    </citation>
    <scope>NUCLEOTIDE SEQUENCE [LARGE SCALE GENOMIC DNA]</scope>
    <source>
        <strain evidence="4 5">TWA-58</strain>
    </source>
</reference>
<dbReference type="OrthoDB" id="9778145at2"/>
<dbReference type="Gene3D" id="3.40.50.2300">
    <property type="match status" value="1"/>
</dbReference>
<comment type="caution">
    <text evidence="4">The sequence shown here is derived from an EMBL/GenBank/DDBJ whole genome shotgun (WGS) entry which is preliminary data.</text>
</comment>
<dbReference type="SMART" id="SM00448">
    <property type="entry name" value="REC"/>
    <property type="match status" value="1"/>
</dbReference>
<dbReference type="InterPro" id="IPR029787">
    <property type="entry name" value="Nucleotide_cyclase"/>
</dbReference>
<dbReference type="Pfam" id="PF00211">
    <property type="entry name" value="Guanylate_cyc"/>
    <property type="match status" value="1"/>
</dbReference>
<dbReference type="Gene3D" id="3.30.70.1230">
    <property type="entry name" value="Nucleotide cyclase"/>
    <property type="match status" value="1"/>
</dbReference>
<dbReference type="EMBL" id="SDHX01000001">
    <property type="protein sequence ID" value="RXK56135.1"/>
    <property type="molecule type" value="Genomic_DNA"/>
</dbReference>
<dbReference type="Pfam" id="PF00072">
    <property type="entry name" value="Response_reg"/>
    <property type="match status" value="1"/>
</dbReference>
<proteinExistence type="predicted"/>
<name>A0A4Q1CAM9_9BACT</name>
<dbReference type="Proteomes" id="UP000290218">
    <property type="component" value="Unassembled WGS sequence"/>
</dbReference>
<dbReference type="PROSITE" id="PS50110">
    <property type="entry name" value="RESPONSE_REGULATORY"/>
    <property type="match status" value="1"/>
</dbReference>
<feature type="modified residue" description="4-aspartylphosphate" evidence="1">
    <location>
        <position position="52"/>
    </location>
</feature>
<dbReference type="PANTHER" id="PTHR43081">
    <property type="entry name" value="ADENYLATE CYCLASE, TERMINAL-DIFFERENTIATION SPECIFIC-RELATED"/>
    <property type="match status" value="1"/>
</dbReference>
<gene>
    <name evidence="4" type="ORF">ESB00_09750</name>
</gene>
<evidence type="ECO:0000313" key="4">
    <source>
        <dbReference type="EMBL" id="RXK56135.1"/>
    </source>
</evidence>
<dbReference type="SUPFAM" id="SSF52172">
    <property type="entry name" value="CheY-like"/>
    <property type="match status" value="1"/>
</dbReference>
<dbReference type="RefSeq" id="WP_129047501.1">
    <property type="nucleotide sequence ID" value="NZ_SDHX01000001.1"/>
</dbReference>